<dbReference type="CDD" id="cd17393">
    <property type="entry name" value="MFS_MosC_like"/>
    <property type="match status" value="1"/>
</dbReference>
<dbReference type="InterPro" id="IPR051788">
    <property type="entry name" value="MFS_Transporter"/>
</dbReference>
<dbReference type="SUPFAM" id="SSF103473">
    <property type="entry name" value="MFS general substrate transporter"/>
    <property type="match status" value="1"/>
</dbReference>
<dbReference type="PANTHER" id="PTHR23514">
    <property type="entry name" value="BYPASS OF STOP CODON PROTEIN 6"/>
    <property type="match status" value="1"/>
</dbReference>
<dbReference type="PANTHER" id="PTHR23514:SF13">
    <property type="entry name" value="INNER MEMBRANE PROTEIN YBJJ"/>
    <property type="match status" value="1"/>
</dbReference>
<gene>
    <name evidence="6" type="ORF">D8S82_32265</name>
</gene>
<evidence type="ECO:0000256" key="1">
    <source>
        <dbReference type="ARBA" id="ARBA00004141"/>
    </source>
</evidence>
<feature type="transmembrane region" description="Helical" evidence="5">
    <location>
        <begin position="309"/>
        <end position="327"/>
    </location>
</feature>
<dbReference type="Proteomes" id="UP000315759">
    <property type="component" value="Unassembled WGS sequence"/>
</dbReference>
<dbReference type="InterPro" id="IPR011701">
    <property type="entry name" value="MFS"/>
</dbReference>
<evidence type="ECO:0000313" key="6">
    <source>
        <dbReference type="EMBL" id="TQR82411.1"/>
    </source>
</evidence>
<proteinExistence type="predicted"/>
<feature type="transmembrane region" description="Helical" evidence="5">
    <location>
        <begin position="164"/>
        <end position="187"/>
    </location>
</feature>
<feature type="transmembrane region" description="Helical" evidence="5">
    <location>
        <begin position="137"/>
        <end position="158"/>
    </location>
</feature>
<accession>A0A544VQZ4</accession>
<evidence type="ECO:0000256" key="4">
    <source>
        <dbReference type="ARBA" id="ARBA00023136"/>
    </source>
</evidence>
<dbReference type="GO" id="GO:0016020">
    <property type="term" value="C:membrane"/>
    <property type="evidence" value="ECO:0007669"/>
    <property type="project" value="UniProtKB-SubCell"/>
</dbReference>
<evidence type="ECO:0000256" key="2">
    <source>
        <dbReference type="ARBA" id="ARBA00022692"/>
    </source>
</evidence>
<feature type="transmembrane region" description="Helical" evidence="5">
    <location>
        <begin position="282"/>
        <end position="303"/>
    </location>
</feature>
<name>A0A544VQZ4_9MYCO</name>
<keyword evidence="3 5" id="KW-1133">Transmembrane helix</keyword>
<keyword evidence="2 5" id="KW-0812">Transmembrane</keyword>
<comment type="subcellular location">
    <subcellularLocation>
        <location evidence="1">Membrane</location>
        <topology evidence="1">Multi-pass membrane protein</topology>
    </subcellularLocation>
</comment>
<feature type="transmembrane region" description="Helical" evidence="5">
    <location>
        <begin position="251"/>
        <end position="270"/>
    </location>
</feature>
<dbReference type="Gene3D" id="1.20.1250.20">
    <property type="entry name" value="MFS general substrate transporter like domains"/>
    <property type="match status" value="2"/>
</dbReference>
<dbReference type="AlphaFoldDB" id="A0A544VQZ4"/>
<feature type="transmembrane region" description="Helical" evidence="5">
    <location>
        <begin position="47"/>
        <end position="71"/>
    </location>
</feature>
<evidence type="ECO:0000313" key="7">
    <source>
        <dbReference type="Proteomes" id="UP000315759"/>
    </source>
</evidence>
<reference evidence="6 7" key="1">
    <citation type="submission" date="2018-10" db="EMBL/GenBank/DDBJ databases">
        <title>Draft genome of Mycobacterium hodleri strain B.</title>
        <authorList>
            <person name="Amande T.J."/>
            <person name="Mcgenity T.J."/>
        </authorList>
    </citation>
    <scope>NUCLEOTIDE SEQUENCE [LARGE SCALE GENOMIC DNA]</scope>
    <source>
        <strain evidence="6 7">B</strain>
    </source>
</reference>
<keyword evidence="4 5" id="KW-0472">Membrane</keyword>
<evidence type="ECO:0000256" key="5">
    <source>
        <dbReference type="SAM" id="Phobius"/>
    </source>
</evidence>
<feature type="transmembrane region" description="Helical" evidence="5">
    <location>
        <begin position="102"/>
        <end position="125"/>
    </location>
</feature>
<dbReference type="Pfam" id="PF07690">
    <property type="entry name" value="MFS_1"/>
    <property type="match status" value="1"/>
</dbReference>
<dbReference type="InterPro" id="IPR036259">
    <property type="entry name" value="MFS_trans_sf"/>
</dbReference>
<organism evidence="6 7">
    <name type="scientific">Mycolicibacterium hodleri</name>
    <dbReference type="NCBI Taxonomy" id="49897"/>
    <lineage>
        <taxon>Bacteria</taxon>
        <taxon>Bacillati</taxon>
        <taxon>Actinomycetota</taxon>
        <taxon>Actinomycetes</taxon>
        <taxon>Mycobacteriales</taxon>
        <taxon>Mycobacteriaceae</taxon>
        <taxon>Mycolicibacterium</taxon>
    </lineage>
</organism>
<sequence>MTAATRRRSTRDRCAVSAVFLTLGLVLGTWAAHLPAVKHATHASSSAMGSTLLVLGAGALLGMQVSGALVLRFGSRRVAVAGAVALAFALVPPLMFSTWLAVTVAALALGLAVGVTEVGMNAAAVEVERAYQRPIMASFHGVFSIGSVVGALLAAAAFAGGVSVHLAVLAMASLALIVCGAAAMGLLHTTTPADTPPAPAAPQDPERPLPRQRWRTTMLGVLAFLLLLTEGSAMDWSSLHSQQHLGATSSAGAVALASFVSAMTVGRFTIDRVAARMGPVSVLRWGSVIAVCGLIVVTQAPQLPLSCCGWALLGMGLSGCVPQVFTATGNLPGASAKALSRVVGVGYLAVLAGPAIVGWLADTVGLNTALVLPLAAMAICACAAGTVAPRRPV</sequence>
<feature type="transmembrane region" description="Helical" evidence="5">
    <location>
        <begin position="217"/>
        <end position="239"/>
    </location>
</feature>
<feature type="transmembrane region" description="Helical" evidence="5">
    <location>
        <begin position="78"/>
        <end position="96"/>
    </location>
</feature>
<feature type="transmembrane region" description="Helical" evidence="5">
    <location>
        <begin position="339"/>
        <end position="360"/>
    </location>
</feature>
<dbReference type="GO" id="GO:0022857">
    <property type="term" value="F:transmembrane transporter activity"/>
    <property type="evidence" value="ECO:0007669"/>
    <property type="project" value="InterPro"/>
</dbReference>
<comment type="caution">
    <text evidence="6">The sequence shown here is derived from an EMBL/GenBank/DDBJ whole genome shotgun (WGS) entry which is preliminary data.</text>
</comment>
<evidence type="ECO:0000256" key="3">
    <source>
        <dbReference type="ARBA" id="ARBA00022989"/>
    </source>
</evidence>
<protein>
    <submittedName>
        <fullName evidence="6">MFS transporter</fullName>
    </submittedName>
</protein>
<keyword evidence="7" id="KW-1185">Reference proteome</keyword>
<dbReference type="EMBL" id="VIFX01000076">
    <property type="protein sequence ID" value="TQR82411.1"/>
    <property type="molecule type" value="Genomic_DNA"/>
</dbReference>
<feature type="transmembrane region" description="Helical" evidence="5">
    <location>
        <begin position="366"/>
        <end position="388"/>
    </location>
</feature>